<dbReference type="InterPro" id="IPR044946">
    <property type="entry name" value="Restrct_endonuc_typeI_TRD_sf"/>
</dbReference>
<comment type="caution">
    <text evidence="3">The sequence shown here is derived from an EMBL/GenBank/DDBJ whole genome shotgun (WGS) entry which is preliminary data.</text>
</comment>
<dbReference type="RefSeq" id="WP_183603305.1">
    <property type="nucleotide sequence ID" value="NZ_JACHXK010000017.1"/>
</dbReference>
<sequence length="228" mass="25667">MAITTVKSTHALDEGWILTPERYHPGRRMSIKQSAQGVVLGDLIDVSSKAISAKALEKHPQQVYVLDTGDAIEGRIRGDKELASSLNSQKKLLQPGDVIISRLRPYLRQVGFVDRQLVEKFQTDTLFACSTEFYVLRPKKAGDPLAFLVPYLLSEPIQTIFANAVEGSQHPRFNEDVLLSLLVPETIVEERDHLSQLVTTAISSYRVYEHTMQANINMMNRSMNKMLL</sequence>
<reference evidence="3 4" key="1">
    <citation type="submission" date="2020-08" db="EMBL/GenBank/DDBJ databases">
        <title>Genomic Encyclopedia of Type Strains, Phase III (KMG-III): the genomes of soil and plant-associated and newly described type strains.</title>
        <authorList>
            <person name="Whitman W."/>
        </authorList>
    </citation>
    <scope>NUCLEOTIDE SEQUENCE [LARGE SCALE GENOMIC DNA]</scope>
    <source>
        <strain evidence="3 4">CECT 5862</strain>
    </source>
</reference>
<dbReference type="EMBL" id="JACHXK010000017">
    <property type="protein sequence ID" value="MBB3113209.1"/>
    <property type="molecule type" value="Genomic_DNA"/>
</dbReference>
<dbReference type="GO" id="GO:0009307">
    <property type="term" value="P:DNA restriction-modification system"/>
    <property type="evidence" value="ECO:0007669"/>
    <property type="project" value="UniProtKB-KW"/>
</dbReference>
<dbReference type="SUPFAM" id="SSF116734">
    <property type="entry name" value="DNA methylase specificity domain"/>
    <property type="match status" value="1"/>
</dbReference>
<keyword evidence="2" id="KW-0238">DNA-binding</keyword>
<evidence type="ECO:0000313" key="4">
    <source>
        <dbReference type="Proteomes" id="UP000570361"/>
    </source>
</evidence>
<keyword evidence="4" id="KW-1185">Reference proteome</keyword>
<dbReference type="Gene3D" id="3.90.220.20">
    <property type="entry name" value="DNA methylase specificity domains"/>
    <property type="match status" value="1"/>
</dbReference>
<protein>
    <recommendedName>
        <fullName evidence="5">Type I restriction modification DNA specificity domain-containing protein</fullName>
    </recommendedName>
</protein>
<dbReference type="Proteomes" id="UP000570361">
    <property type="component" value="Unassembled WGS sequence"/>
</dbReference>
<evidence type="ECO:0008006" key="5">
    <source>
        <dbReference type="Google" id="ProtNLM"/>
    </source>
</evidence>
<name>A0A7W5B2F5_9BACL</name>
<gene>
    <name evidence="3" type="ORF">FHS18_005312</name>
</gene>
<dbReference type="AlphaFoldDB" id="A0A7W5B2F5"/>
<keyword evidence="1" id="KW-0680">Restriction system</keyword>
<organism evidence="3 4">
    <name type="scientific">Paenibacillus phyllosphaerae</name>
    <dbReference type="NCBI Taxonomy" id="274593"/>
    <lineage>
        <taxon>Bacteria</taxon>
        <taxon>Bacillati</taxon>
        <taxon>Bacillota</taxon>
        <taxon>Bacilli</taxon>
        <taxon>Bacillales</taxon>
        <taxon>Paenibacillaceae</taxon>
        <taxon>Paenibacillus</taxon>
    </lineage>
</organism>
<evidence type="ECO:0000313" key="3">
    <source>
        <dbReference type="EMBL" id="MBB3113209.1"/>
    </source>
</evidence>
<evidence type="ECO:0000256" key="2">
    <source>
        <dbReference type="ARBA" id="ARBA00023125"/>
    </source>
</evidence>
<dbReference type="GO" id="GO:0003677">
    <property type="term" value="F:DNA binding"/>
    <property type="evidence" value="ECO:0007669"/>
    <property type="project" value="UniProtKB-KW"/>
</dbReference>
<accession>A0A7W5B2F5</accession>
<proteinExistence type="predicted"/>
<evidence type="ECO:0000256" key="1">
    <source>
        <dbReference type="ARBA" id="ARBA00022747"/>
    </source>
</evidence>